<dbReference type="Gene3D" id="3.30.70.20">
    <property type="match status" value="1"/>
</dbReference>
<evidence type="ECO:0000313" key="3">
    <source>
        <dbReference type="Proteomes" id="UP001322481"/>
    </source>
</evidence>
<feature type="domain" description="Ferredoxin C-terminal" evidence="1">
    <location>
        <begin position="63"/>
        <end position="102"/>
    </location>
</feature>
<sequence>MTLVVTDGCLSCVHMDCMEVCREDCFYEGEGKSVRHPDEWIDCEPECSDKAIFLDIASGLDIWLVLNAKSASAWPSVAIKRNPSADAKAFNGEANKLAKYFSPESELGA</sequence>
<reference evidence="2 3" key="1">
    <citation type="submission" date="2023-11" db="EMBL/GenBank/DDBJ databases">
        <authorList>
            <person name="Panchal A.K."/>
            <person name="Meaney J.S."/>
            <person name="Karas B.J."/>
            <person name="diCenzo G.C."/>
        </authorList>
    </citation>
    <scope>NUCLEOTIDE SEQUENCE [LARGE SCALE GENOMIC DNA]</scope>
    <source>
        <strain evidence="2 3">NZP2235</strain>
    </source>
</reference>
<proteinExistence type="predicted"/>
<dbReference type="EMBL" id="CP139858">
    <property type="protein sequence ID" value="WQB99634.1"/>
    <property type="molecule type" value="Genomic_DNA"/>
</dbReference>
<dbReference type="RefSeq" id="WP_322414415.1">
    <property type="nucleotide sequence ID" value="NZ_CP139858.1"/>
</dbReference>
<dbReference type="Proteomes" id="UP001322481">
    <property type="component" value="Chromosome"/>
</dbReference>
<dbReference type="InterPro" id="IPR022569">
    <property type="entry name" value="Fd_C"/>
</dbReference>
<organism evidence="2 3">
    <name type="scientific">Mesorhizobium huakuii</name>
    <dbReference type="NCBI Taxonomy" id="28104"/>
    <lineage>
        <taxon>Bacteria</taxon>
        <taxon>Pseudomonadati</taxon>
        <taxon>Pseudomonadota</taxon>
        <taxon>Alphaproteobacteria</taxon>
        <taxon>Hyphomicrobiales</taxon>
        <taxon>Phyllobacteriaceae</taxon>
        <taxon>Mesorhizobium</taxon>
    </lineage>
</organism>
<accession>A0ABZ0VQ95</accession>
<keyword evidence="3" id="KW-1185">Reference proteome</keyword>
<evidence type="ECO:0000259" key="1">
    <source>
        <dbReference type="Pfam" id="PF11953"/>
    </source>
</evidence>
<dbReference type="SUPFAM" id="SSF54862">
    <property type="entry name" value="4Fe-4S ferredoxins"/>
    <property type="match status" value="1"/>
</dbReference>
<dbReference type="Pfam" id="PF11953">
    <property type="entry name" value="DUF3470"/>
    <property type="match status" value="1"/>
</dbReference>
<gene>
    <name evidence="2" type="ORF">U0R22_003822</name>
</gene>
<protein>
    <submittedName>
        <fullName evidence="2">DUF3470 domain-containing protein</fullName>
    </submittedName>
</protein>
<name>A0ABZ0VQ95_9HYPH</name>
<evidence type="ECO:0000313" key="2">
    <source>
        <dbReference type="EMBL" id="WQB99634.1"/>
    </source>
</evidence>